<evidence type="ECO:0000256" key="1">
    <source>
        <dbReference type="PROSITE-ProRule" id="PRU00047"/>
    </source>
</evidence>
<gene>
    <name evidence="4" type="ORF">QE152_g35913</name>
</gene>
<organism evidence="4 5">
    <name type="scientific">Popillia japonica</name>
    <name type="common">Japanese beetle</name>
    <dbReference type="NCBI Taxonomy" id="7064"/>
    <lineage>
        <taxon>Eukaryota</taxon>
        <taxon>Metazoa</taxon>
        <taxon>Ecdysozoa</taxon>
        <taxon>Arthropoda</taxon>
        <taxon>Hexapoda</taxon>
        <taxon>Insecta</taxon>
        <taxon>Pterygota</taxon>
        <taxon>Neoptera</taxon>
        <taxon>Endopterygota</taxon>
        <taxon>Coleoptera</taxon>
        <taxon>Polyphaga</taxon>
        <taxon>Scarabaeiformia</taxon>
        <taxon>Scarabaeidae</taxon>
        <taxon>Rutelinae</taxon>
        <taxon>Popillia</taxon>
    </lineage>
</organism>
<dbReference type="Gene3D" id="2.40.70.10">
    <property type="entry name" value="Acid Proteases"/>
    <property type="match status" value="1"/>
</dbReference>
<dbReference type="Proteomes" id="UP001458880">
    <property type="component" value="Unassembled WGS sequence"/>
</dbReference>
<dbReference type="Pfam" id="PF00098">
    <property type="entry name" value="zf-CCHC"/>
    <property type="match status" value="1"/>
</dbReference>
<dbReference type="AlphaFoldDB" id="A0AAW1IEJ7"/>
<dbReference type="SUPFAM" id="SSF57756">
    <property type="entry name" value="Retrovirus zinc finger-like domains"/>
    <property type="match status" value="1"/>
</dbReference>
<dbReference type="SMART" id="SM00343">
    <property type="entry name" value="ZnF_C2HC"/>
    <property type="match status" value="2"/>
</dbReference>
<dbReference type="SUPFAM" id="SSF50630">
    <property type="entry name" value="Acid proteases"/>
    <property type="match status" value="1"/>
</dbReference>
<dbReference type="PANTHER" id="PTHR23002">
    <property type="entry name" value="ZINC FINGER CCHC DOMAIN CONTAINING PROTEIN"/>
    <property type="match status" value="1"/>
</dbReference>
<feature type="compositionally biased region" description="Basic and acidic residues" evidence="2">
    <location>
        <begin position="45"/>
        <end position="83"/>
    </location>
</feature>
<evidence type="ECO:0000313" key="5">
    <source>
        <dbReference type="Proteomes" id="UP001458880"/>
    </source>
</evidence>
<name>A0AAW1IEJ7_POPJA</name>
<dbReference type="InterPro" id="IPR051714">
    <property type="entry name" value="Znf_CCHC_NABP"/>
</dbReference>
<sequence length="227" mass="25737">MLGRSHVDTDNLFHDLMEYERINIARVERIRDSKKPHRQNEASSEETKGDDNVECKQRLPERQNEASSEETKGDDNVECKQRLPERRRSDNKPLCFKCRKYGHVAKYCGKAKIICFKCKTEGHMAAQCPNANQDRENLLIGGITENTMMNAKYFKEAKINGKNINSYIDTGSKCVTLREADANILGLEYEVIKSPFRLTGYGSGKVTPLGECNALVEVDQAESHLFG</sequence>
<keyword evidence="1" id="KW-0863">Zinc-finger</keyword>
<protein>
    <submittedName>
        <fullName evidence="4">Zinc knuckle</fullName>
    </submittedName>
</protein>
<dbReference type="InterPro" id="IPR001878">
    <property type="entry name" value="Znf_CCHC"/>
</dbReference>
<dbReference type="Gene3D" id="4.10.60.10">
    <property type="entry name" value="Zinc finger, CCHC-type"/>
    <property type="match status" value="1"/>
</dbReference>
<evidence type="ECO:0000313" key="4">
    <source>
        <dbReference type="EMBL" id="KAK9687923.1"/>
    </source>
</evidence>
<keyword evidence="5" id="KW-1185">Reference proteome</keyword>
<evidence type="ECO:0000259" key="3">
    <source>
        <dbReference type="PROSITE" id="PS50158"/>
    </source>
</evidence>
<keyword evidence="1" id="KW-0862">Zinc</keyword>
<reference evidence="4 5" key="1">
    <citation type="journal article" date="2024" name="BMC Genomics">
        <title>De novo assembly and annotation of Popillia japonica's genome with initial clues to its potential as an invasive pest.</title>
        <authorList>
            <person name="Cucini C."/>
            <person name="Boschi S."/>
            <person name="Funari R."/>
            <person name="Cardaioli E."/>
            <person name="Iannotti N."/>
            <person name="Marturano G."/>
            <person name="Paoli F."/>
            <person name="Bruttini M."/>
            <person name="Carapelli A."/>
            <person name="Frati F."/>
            <person name="Nardi F."/>
        </authorList>
    </citation>
    <scope>NUCLEOTIDE SEQUENCE [LARGE SCALE GENOMIC DNA]</scope>
    <source>
        <strain evidence="4">DMR45628</strain>
    </source>
</reference>
<dbReference type="PROSITE" id="PS50158">
    <property type="entry name" value="ZF_CCHC"/>
    <property type="match status" value="2"/>
</dbReference>
<dbReference type="InterPro" id="IPR021109">
    <property type="entry name" value="Peptidase_aspartic_dom_sf"/>
</dbReference>
<evidence type="ECO:0000256" key="2">
    <source>
        <dbReference type="SAM" id="MobiDB-lite"/>
    </source>
</evidence>
<dbReference type="EMBL" id="JASPKY010000614">
    <property type="protein sequence ID" value="KAK9687923.1"/>
    <property type="molecule type" value="Genomic_DNA"/>
</dbReference>
<dbReference type="InterPro" id="IPR036875">
    <property type="entry name" value="Znf_CCHC_sf"/>
</dbReference>
<dbReference type="GO" id="GO:0003676">
    <property type="term" value="F:nucleic acid binding"/>
    <property type="evidence" value="ECO:0007669"/>
    <property type="project" value="InterPro"/>
</dbReference>
<keyword evidence="1" id="KW-0479">Metal-binding</keyword>
<proteinExistence type="predicted"/>
<comment type="caution">
    <text evidence="4">The sequence shown here is derived from an EMBL/GenBank/DDBJ whole genome shotgun (WGS) entry which is preliminary data.</text>
</comment>
<feature type="domain" description="CCHC-type" evidence="3">
    <location>
        <begin position="115"/>
        <end position="130"/>
    </location>
</feature>
<feature type="region of interest" description="Disordered" evidence="2">
    <location>
        <begin position="30"/>
        <end position="83"/>
    </location>
</feature>
<feature type="domain" description="CCHC-type" evidence="3">
    <location>
        <begin position="95"/>
        <end position="108"/>
    </location>
</feature>
<accession>A0AAW1IEJ7</accession>
<dbReference type="GO" id="GO:0008270">
    <property type="term" value="F:zinc ion binding"/>
    <property type="evidence" value="ECO:0007669"/>
    <property type="project" value="UniProtKB-KW"/>
</dbReference>